<feature type="transmembrane region" description="Helical" evidence="7">
    <location>
        <begin position="55"/>
        <end position="74"/>
    </location>
</feature>
<dbReference type="RefSeq" id="XP_001383396.2">
    <property type="nucleotide sequence ID" value="XM_001383359.1"/>
</dbReference>
<dbReference type="InParanoid" id="A3LRD7"/>
<dbReference type="GO" id="GO:0016020">
    <property type="term" value="C:membrane"/>
    <property type="evidence" value="ECO:0007669"/>
    <property type="project" value="UniProtKB-SubCell"/>
</dbReference>
<dbReference type="InterPro" id="IPR038770">
    <property type="entry name" value="Na+/solute_symporter_sf"/>
</dbReference>
<keyword evidence="4 7" id="KW-1133">Transmembrane helix</keyword>
<feature type="transmembrane region" description="Helical" evidence="7">
    <location>
        <begin position="317"/>
        <end position="339"/>
    </location>
</feature>
<feature type="transmembrane region" description="Helical" evidence="7">
    <location>
        <begin position="26"/>
        <end position="43"/>
    </location>
</feature>
<dbReference type="InterPro" id="IPR050794">
    <property type="entry name" value="CPA2_transporter"/>
</dbReference>
<dbReference type="Pfam" id="PF00999">
    <property type="entry name" value="Na_H_Exchanger"/>
    <property type="match status" value="1"/>
</dbReference>
<evidence type="ECO:0000256" key="1">
    <source>
        <dbReference type="ARBA" id="ARBA00004141"/>
    </source>
</evidence>
<feature type="transmembrane region" description="Helical" evidence="7">
    <location>
        <begin position="223"/>
        <end position="243"/>
    </location>
</feature>
<protein>
    <submittedName>
        <fullName evidence="9">K(+)/H(+) antiporter</fullName>
    </submittedName>
</protein>
<dbReference type="FunCoup" id="A3LRD7">
    <property type="interactions" value="183"/>
</dbReference>
<dbReference type="HOGENOM" id="CLU_005126_10_1_1"/>
<dbReference type="eggNOG" id="KOG1650">
    <property type="taxonomic scope" value="Eukaryota"/>
</dbReference>
<feature type="transmembrane region" description="Helical" evidence="7">
    <location>
        <begin position="120"/>
        <end position="143"/>
    </location>
</feature>
<feature type="transmembrane region" description="Helical" evidence="7">
    <location>
        <begin position="409"/>
        <end position="431"/>
    </location>
</feature>
<evidence type="ECO:0000256" key="7">
    <source>
        <dbReference type="SAM" id="Phobius"/>
    </source>
</evidence>
<dbReference type="GeneID" id="4837727"/>
<keyword evidence="3 7" id="KW-0812">Transmembrane</keyword>
<dbReference type="Gene3D" id="1.20.1530.20">
    <property type="match status" value="1"/>
</dbReference>
<feature type="transmembrane region" description="Helical" evidence="7">
    <location>
        <begin position="194"/>
        <end position="217"/>
    </location>
</feature>
<feature type="domain" description="Cation/H+ exchanger transmembrane" evidence="8">
    <location>
        <begin position="36"/>
        <end position="425"/>
    </location>
</feature>
<evidence type="ECO:0000313" key="10">
    <source>
        <dbReference type="Proteomes" id="UP000002258"/>
    </source>
</evidence>
<evidence type="ECO:0000313" key="9">
    <source>
        <dbReference type="EMBL" id="ABN65367.2"/>
    </source>
</evidence>
<dbReference type="GO" id="GO:0015386">
    <property type="term" value="F:potassium:proton antiporter activity"/>
    <property type="evidence" value="ECO:0007669"/>
    <property type="project" value="EnsemblFungi"/>
</dbReference>
<dbReference type="OMA" id="WINRYII"/>
<dbReference type="EMBL" id="CP000497">
    <property type="protein sequence ID" value="ABN65367.2"/>
    <property type="molecule type" value="Genomic_DNA"/>
</dbReference>
<feature type="transmembrane region" description="Helical" evidence="7">
    <location>
        <begin position="163"/>
        <end position="182"/>
    </location>
</feature>
<dbReference type="GO" id="GO:0005794">
    <property type="term" value="C:Golgi apparatus"/>
    <property type="evidence" value="ECO:0007669"/>
    <property type="project" value="EnsemblFungi"/>
</dbReference>
<dbReference type="Proteomes" id="UP000002258">
    <property type="component" value="Chromosome 3"/>
</dbReference>
<dbReference type="STRING" id="322104.A3LRD7"/>
<keyword evidence="6 7" id="KW-0472">Membrane</keyword>
<evidence type="ECO:0000256" key="4">
    <source>
        <dbReference type="ARBA" id="ARBA00022989"/>
    </source>
</evidence>
<dbReference type="KEGG" id="pic:PICST_43795"/>
<name>A3LRD7_PICST</name>
<keyword evidence="2" id="KW-0813">Transport</keyword>
<gene>
    <name evidence="9" type="primary">KHA1</name>
    <name evidence="9" type="ORF">PICST_43795</name>
</gene>
<feature type="transmembrane region" description="Helical" evidence="7">
    <location>
        <begin position="86"/>
        <end position="108"/>
    </location>
</feature>
<organism evidence="9 10">
    <name type="scientific">Scheffersomyces stipitis (strain ATCC 58785 / CBS 6054 / NBRC 10063 / NRRL Y-11545)</name>
    <name type="common">Yeast</name>
    <name type="synonym">Pichia stipitis</name>
    <dbReference type="NCBI Taxonomy" id="322104"/>
    <lineage>
        <taxon>Eukaryota</taxon>
        <taxon>Fungi</taxon>
        <taxon>Dikarya</taxon>
        <taxon>Ascomycota</taxon>
        <taxon>Saccharomycotina</taxon>
        <taxon>Pichiomycetes</taxon>
        <taxon>Debaryomycetaceae</taxon>
        <taxon>Scheffersomyces</taxon>
    </lineage>
</organism>
<dbReference type="PANTHER" id="PTHR32468">
    <property type="entry name" value="CATION/H + ANTIPORTER"/>
    <property type="match status" value="1"/>
</dbReference>
<keyword evidence="10" id="KW-1185">Reference proteome</keyword>
<feature type="transmembrane region" description="Helical" evidence="7">
    <location>
        <begin position="378"/>
        <end position="403"/>
    </location>
</feature>
<keyword evidence="5" id="KW-0406">Ion transport</keyword>
<feature type="transmembrane region" description="Helical" evidence="7">
    <location>
        <begin position="345"/>
        <end position="366"/>
    </location>
</feature>
<proteinExistence type="predicted"/>
<accession>A3LRD7</accession>
<dbReference type="InterPro" id="IPR006153">
    <property type="entry name" value="Cation/H_exchanger_TM"/>
</dbReference>
<evidence type="ECO:0000256" key="6">
    <source>
        <dbReference type="ARBA" id="ARBA00023136"/>
    </source>
</evidence>
<dbReference type="OrthoDB" id="2687058at2759"/>
<evidence type="ECO:0000256" key="5">
    <source>
        <dbReference type="ARBA" id="ARBA00023065"/>
    </source>
</evidence>
<dbReference type="AlphaFoldDB" id="A3LRD7"/>
<evidence type="ECO:0000256" key="3">
    <source>
        <dbReference type="ARBA" id="ARBA00022692"/>
    </source>
</evidence>
<sequence length="816" mass="90440">MAVETSTVAGVVSGRNPLAYSASSPYTLFMFQAVFIILFAHIIHYPLKKLRQPRVIAEVITGILLGPTVMGRIPNFTATCFPAASIPGLTLFANIGIILFLFIIGLEVDISFIRKNLRVAATVGLINMAVPFALGCAIAKGFYDQYRVDDDTAPPIKFTTYMVFIAVAMCITAFPVLARILTELNLIGDRVGTIVLAAGITNDLTGWILLALTVTLANSSRGINTLYILLLTVAWFIFLLYPVRLALRFVLKKFTNDLVSGEPSQVSMMLIVVMVFISAFYTDIIGVHPIFGAFMVGIIVPRDKGYVIRITEKLEDLVHIVLIPLYFAIAGLNVNLGLLNKGIDWGYTIGIIILAMVGKIFGGFISAKMNKLLWRESLAVGVLMSCKGIVEIVVLNVGLNAGILSHKVYSMFIVMALVTTFATTPLTLLVYPVSYREKRDKFIRGEITWDGQAIEGSTDSVSTNLLDEDGNKISFVKYSIEDLSNYRISKVVLLLKKIDTISYLMTFIQNFSSSDTNIRAVHLREFTSRTSHLLEASSTQYYDQEKEKVAHDFEYSDSFSILSIIKVFSEMLGINCSSRSILTTTRNQVLSINDQISDSSNLLVSSIKLNQLSTESQEYELYKNLFLECRSHIGLLLVNEPNSKPSTSAIQHAKDSKAFSFVEDDSFTKRVIDLNSINLVLTHDNLVSSSDLLSIQLVSQIISTNQKLHKVNIFIKSSGQSGPSSDNFENQIKELFSSKNPHIDLSINYIKPSANYRNEILKINPNLANEIFIIANNSSGETNLSQDALFDEDVDQLVNLSLIESFHILVVKASRE</sequence>
<evidence type="ECO:0000259" key="8">
    <source>
        <dbReference type="Pfam" id="PF00999"/>
    </source>
</evidence>
<feature type="transmembrane region" description="Helical" evidence="7">
    <location>
        <begin position="264"/>
        <end position="281"/>
    </location>
</feature>
<dbReference type="PANTHER" id="PTHR32468:SF0">
    <property type="entry name" value="K(+)_H(+) ANTIPORTER 1"/>
    <property type="match status" value="1"/>
</dbReference>
<reference evidence="9 10" key="1">
    <citation type="journal article" date="2007" name="Nat. Biotechnol.">
        <title>Genome sequence of the lignocellulose-bioconverting and xylose-fermenting yeast Pichia stipitis.</title>
        <authorList>
            <person name="Jeffries T.W."/>
            <person name="Grigoriev I.V."/>
            <person name="Grimwood J."/>
            <person name="Laplaza J.M."/>
            <person name="Aerts A."/>
            <person name="Salamov A."/>
            <person name="Schmutz J."/>
            <person name="Lindquist E."/>
            <person name="Dehal P."/>
            <person name="Shapiro H."/>
            <person name="Jin Y.S."/>
            <person name="Passoth V."/>
            <person name="Richardson P.M."/>
        </authorList>
    </citation>
    <scope>NUCLEOTIDE SEQUENCE [LARGE SCALE GENOMIC DNA]</scope>
    <source>
        <strain evidence="10">ATCC 58785 / CBS 6054 / NBRC 10063 / NRRL Y-11545</strain>
    </source>
</reference>
<comment type="subcellular location">
    <subcellularLocation>
        <location evidence="1">Membrane</location>
        <topology evidence="1">Multi-pass membrane protein</topology>
    </subcellularLocation>
</comment>
<evidence type="ECO:0000256" key="2">
    <source>
        <dbReference type="ARBA" id="ARBA00022448"/>
    </source>
</evidence>